<comment type="caution">
    <text evidence="4">The sequence shown here is derived from an EMBL/GenBank/DDBJ whole genome shotgun (WGS) entry which is preliminary data.</text>
</comment>
<name>A0ABV9C518_9GAMM</name>
<protein>
    <submittedName>
        <fullName evidence="4">L-histidine N(Alpha)-methyltransferase</fullName>
        <ecNumber evidence="4">2.1.1.44</ecNumber>
    </submittedName>
</protein>
<evidence type="ECO:0000256" key="1">
    <source>
        <dbReference type="ARBA" id="ARBA00022603"/>
    </source>
</evidence>
<keyword evidence="5" id="KW-1185">Reference proteome</keyword>
<proteinExistence type="predicted"/>
<keyword evidence="2 4" id="KW-0808">Transferase</keyword>
<dbReference type="InterPro" id="IPR029063">
    <property type="entry name" value="SAM-dependent_MTases_sf"/>
</dbReference>
<dbReference type="InterPro" id="IPR019257">
    <property type="entry name" value="MeTrfase_dom"/>
</dbReference>
<dbReference type="Proteomes" id="UP001595961">
    <property type="component" value="Unassembled WGS sequence"/>
</dbReference>
<reference evidence="5" key="1">
    <citation type="journal article" date="2019" name="Int. J. Syst. Evol. Microbiol.">
        <title>The Global Catalogue of Microorganisms (GCM) 10K type strain sequencing project: providing services to taxonomists for standard genome sequencing and annotation.</title>
        <authorList>
            <consortium name="The Broad Institute Genomics Platform"/>
            <consortium name="The Broad Institute Genome Sequencing Center for Infectious Disease"/>
            <person name="Wu L."/>
            <person name="Ma J."/>
        </authorList>
    </citation>
    <scope>NUCLEOTIDE SEQUENCE [LARGE SCALE GENOMIC DNA]</scope>
    <source>
        <strain evidence="5">CCM 4481</strain>
    </source>
</reference>
<evidence type="ECO:0000313" key="4">
    <source>
        <dbReference type="EMBL" id="MFC4527852.1"/>
    </source>
</evidence>
<dbReference type="EC" id="2.1.1.44" evidence="4"/>
<dbReference type="PIRSF" id="PIRSF018005">
    <property type="entry name" value="UCP018005"/>
    <property type="match status" value="1"/>
</dbReference>
<dbReference type="InterPro" id="IPR017804">
    <property type="entry name" value="MeTrfase_EgtD-like"/>
</dbReference>
<dbReference type="SUPFAM" id="SSF53335">
    <property type="entry name" value="S-adenosyl-L-methionine-dependent methyltransferases"/>
    <property type="match status" value="1"/>
</dbReference>
<dbReference type="PANTHER" id="PTHR43397:SF1">
    <property type="entry name" value="ERGOTHIONEINE BIOSYNTHESIS PROTEIN 1"/>
    <property type="match status" value="1"/>
</dbReference>
<dbReference type="Gene3D" id="3.40.50.150">
    <property type="entry name" value="Vaccinia Virus protein VP39"/>
    <property type="match status" value="1"/>
</dbReference>
<dbReference type="PANTHER" id="PTHR43397">
    <property type="entry name" value="ERGOTHIONEINE BIOSYNTHESIS PROTEIN 1"/>
    <property type="match status" value="1"/>
</dbReference>
<gene>
    <name evidence="4" type="primary">egtD</name>
    <name evidence="4" type="ORF">ACFO5W_14505</name>
</gene>
<sequence>MSMQACDFRGDERRPPTDEFIEIVQRGLRGKPKQLPSWLFYDERGSQLFEAICEQPEYYLTRCEIALMSAHAADIANVLGDDVRLVEYGSGNAVKTRMLLEHLRTPVAYVPVEISAEPLRRCVEGLTESFPAVPVQPLNGDFTRALRLPIPPRAPRRTVLYFPGSTIGNFEAREAADLLRKMRSEMGDGGGILIGADLKKDTATIEAAYNDRAGVTAEFTLNMLVRLNREVGSDFDLQAFRHRAHYNTMAGRIETFIVSTREQKVRVGRQQVTFKQDEAMQVEYSCKYSPADFAHLAAKAGLEVAQSWNDPLDMFSVHYLVRAGSRTREAAQA</sequence>
<keyword evidence="1 4" id="KW-0489">Methyltransferase</keyword>
<dbReference type="EMBL" id="JBHSGA010000017">
    <property type="protein sequence ID" value="MFC4527852.1"/>
    <property type="molecule type" value="Genomic_DNA"/>
</dbReference>
<evidence type="ECO:0000313" key="5">
    <source>
        <dbReference type="Proteomes" id="UP001595961"/>
    </source>
</evidence>
<dbReference type="GO" id="GO:0052706">
    <property type="term" value="F:L-histidine N(alpha)-methyltransferase activity"/>
    <property type="evidence" value="ECO:0007669"/>
    <property type="project" value="UniProtKB-EC"/>
</dbReference>
<dbReference type="InterPro" id="IPR035094">
    <property type="entry name" value="EgtD"/>
</dbReference>
<feature type="domain" description="Histidine-specific methyltransferase SAM-dependent" evidence="3">
    <location>
        <begin position="23"/>
        <end position="320"/>
    </location>
</feature>
<dbReference type="InterPro" id="IPR051128">
    <property type="entry name" value="EgtD_Methyltrsf_superfamily"/>
</dbReference>
<evidence type="ECO:0000256" key="2">
    <source>
        <dbReference type="ARBA" id="ARBA00022679"/>
    </source>
</evidence>
<dbReference type="NCBIfam" id="TIGR03438">
    <property type="entry name" value="egtD_ergothio"/>
    <property type="match status" value="1"/>
</dbReference>
<accession>A0ABV9C518</accession>
<dbReference type="GO" id="GO:0032259">
    <property type="term" value="P:methylation"/>
    <property type="evidence" value="ECO:0007669"/>
    <property type="project" value="UniProtKB-KW"/>
</dbReference>
<dbReference type="Pfam" id="PF10017">
    <property type="entry name" value="Methyltransf_33"/>
    <property type="match status" value="1"/>
</dbReference>
<dbReference type="RefSeq" id="WP_266151842.1">
    <property type="nucleotide sequence ID" value="NZ_CP064028.1"/>
</dbReference>
<evidence type="ECO:0000259" key="3">
    <source>
        <dbReference type="Pfam" id="PF10017"/>
    </source>
</evidence>
<organism evidence="4 5">
    <name type="scientific">Dyella halodurans</name>
    <dbReference type="NCBI Taxonomy" id="1920171"/>
    <lineage>
        <taxon>Bacteria</taxon>
        <taxon>Pseudomonadati</taxon>
        <taxon>Pseudomonadota</taxon>
        <taxon>Gammaproteobacteria</taxon>
        <taxon>Lysobacterales</taxon>
        <taxon>Rhodanobacteraceae</taxon>
        <taxon>Dyella</taxon>
    </lineage>
</organism>